<reference evidence="1 2" key="1">
    <citation type="journal article" date="2017" name="Elife">
        <title>Extensive horizontal gene transfer in cheese-associated bacteria.</title>
        <authorList>
            <person name="Bonham K.S."/>
            <person name="Wolfe B.E."/>
            <person name="Dutton R.J."/>
        </authorList>
    </citation>
    <scope>NUCLEOTIDE SEQUENCE [LARGE SCALE GENOMIC DNA]</scope>
    <source>
        <strain evidence="1 2">341_9</strain>
    </source>
</reference>
<dbReference type="Proteomes" id="UP000218598">
    <property type="component" value="Unassembled WGS sequence"/>
</dbReference>
<name>A0A2A3YHF1_9MICO</name>
<dbReference type="InterPro" id="IPR015018">
    <property type="entry name" value="DUF1905"/>
</dbReference>
<keyword evidence="2" id="KW-1185">Reference proteome</keyword>
<gene>
    <name evidence="1" type="ORF">CIK66_13205</name>
</gene>
<dbReference type="InterPro" id="IPR037079">
    <property type="entry name" value="AF2212/PG0164-like_sf"/>
</dbReference>
<sequence>MAAKKTVTIEGRATVHAIGERLIAPLPEDVSAQLPSRGQVAMVGALGDHEVELVLEPDGRKGHWISLDDELAAALEAADGTRLTFTLTTAARWPEPEVPEDLGAALESADDVEQQWDSITPMARWEWVRWVGATKNADTRAKRVDVSIDKLRKGSRRPCCFDLSSCTDPELSRSGKLLGIE</sequence>
<accession>A0A2A3YHF1</accession>
<evidence type="ECO:0000313" key="1">
    <source>
        <dbReference type="EMBL" id="PCC38535.1"/>
    </source>
</evidence>
<evidence type="ECO:0008006" key="3">
    <source>
        <dbReference type="Google" id="ProtNLM"/>
    </source>
</evidence>
<organism evidence="1 2">
    <name type="scientific">Brachybacterium alimentarium</name>
    <dbReference type="NCBI Taxonomy" id="47845"/>
    <lineage>
        <taxon>Bacteria</taxon>
        <taxon>Bacillati</taxon>
        <taxon>Actinomycetota</taxon>
        <taxon>Actinomycetes</taxon>
        <taxon>Micrococcales</taxon>
        <taxon>Dermabacteraceae</taxon>
        <taxon>Brachybacterium</taxon>
    </lineage>
</organism>
<dbReference type="RefSeq" id="WP_096197446.1">
    <property type="nucleotide sequence ID" value="NZ_JBQCXU010000117.1"/>
</dbReference>
<dbReference type="Gene3D" id="2.40.30.100">
    <property type="entry name" value="AF2212/PG0164-like"/>
    <property type="match status" value="1"/>
</dbReference>
<dbReference type="Pfam" id="PF08922">
    <property type="entry name" value="DUF1905"/>
    <property type="match status" value="1"/>
</dbReference>
<dbReference type="AlphaFoldDB" id="A0A2A3YHF1"/>
<protein>
    <recommendedName>
        <fullName evidence="3">DUF1905 domain-containing protein</fullName>
    </recommendedName>
</protein>
<proteinExistence type="predicted"/>
<dbReference type="Pfam" id="PF13376">
    <property type="entry name" value="OmdA"/>
    <property type="match status" value="1"/>
</dbReference>
<evidence type="ECO:0000313" key="2">
    <source>
        <dbReference type="Proteomes" id="UP000218598"/>
    </source>
</evidence>
<dbReference type="EMBL" id="NRGR01000021">
    <property type="protein sequence ID" value="PCC38535.1"/>
    <property type="molecule type" value="Genomic_DNA"/>
</dbReference>
<dbReference type="OrthoDB" id="9803948at2"/>
<comment type="caution">
    <text evidence="1">The sequence shown here is derived from an EMBL/GenBank/DDBJ whole genome shotgun (WGS) entry which is preliminary data.</text>
</comment>
<dbReference type="SUPFAM" id="SSF141694">
    <property type="entry name" value="AF2212/PG0164-like"/>
    <property type="match status" value="1"/>
</dbReference>